<reference evidence="4" key="1">
    <citation type="journal article" date="2019" name="Int. J. Syst. Evol. Microbiol.">
        <title>The Global Catalogue of Microorganisms (GCM) 10K type strain sequencing project: providing services to taxonomists for standard genome sequencing and annotation.</title>
        <authorList>
            <consortium name="The Broad Institute Genomics Platform"/>
            <consortium name="The Broad Institute Genome Sequencing Center for Infectious Disease"/>
            <person name="Wu L."/>
            <person name="Ma J."/>
        </authorList>
    </citation>
    <scope>NUCLEOTIDE SEQUENCE [LARGE SCALE GENOMIC DNA]</scope>
    <source>
        <strain evidence="4">CGMCC 1.15928</strain>
    </source>
</reference>
<evidence type="ECO:0000256" key="1">
    <source>
        <dbReference type="ARBA" id="ARBA00022729"/>
    </source>
</evidence>
<organism evidence="3 4">
    <name type="scientific">Henriciella pelagia</name>
    <dbReference type="NCBI Taxonomy" id="1977912"/>
    <lineage>
        <taxon>Bacteria</taxon>
        <taxon>Pseudomonadati</taxon>
        <taxon>Pseudomonadota</taxon>
        <taxon>Alphaproteobacteria</taxon>
        <taxon>Hyphomonadales</taxon>
        <taxon>Hyphomonadaceae</taxon>
        <taxon>Henriciella</taxon>
    </lineage>
</organism>
<name>A0ABQ1JW62_9PROT</name>
<dbReference type="EMBL" id="BMKF01000002">
    <property type="protein sequence ID" value="GGB75681.1"/>
    <property type="molecule type" value="Genomic_DNA"/>
</dbReference>
<dbReference type="Gene3D" id="2.60.450.10">
    <property type="entry name" value="Lipopolysaccharide (LPS) transport protein A like domain"/>
    <property type="match status" value="1"/>
</dbReference>
<keyword evidence="4" id="KW-1185">Reference proteome</keyword>
<comment type="caution">
    <text evidence="3">The sequence shown here is derived from an EMBL/GenBank/DDBJ whole genome shotgun (WGS) entry which is preliminary data.</text>
</comment>
<sequence>MAALAAVATPAAIAQVSGDGGPIKVNADKSEVLERQRKVVLIDNVDIMQGTARLRANRVTINYAGSGETQTNGLTGFGDIESMEAVGEVFYVTPELKATGDKGVYLAATDTITLSGNVVLIRGEDVATGQNLVMNLEEGRTVLDGGSGQVQMNINPNQSGNGSN</sequence>
<dbReference type="InterPro" id="IPR052037">
    <property type="entry name" value="LPS_export_LptA"/>
</dbReference>
<protein>
    <recommendedName>
        <fullName evidence="2">Organic solvent tolerance-like N-terminal domain-containing protein</fullName>
    </recommendedName>
</protein>
<gene>
    <name evidence="3" type="ORF">GCM10011503_25490</name>
</gene>
<feature type="domain" description="Organic solvent tolerance-like N-terminal" evidence="2">
    <location>
        <begin position="24"/>
        <end position="139"/>
    </location>
</feature>
<keyword evidence="1" id="KW-0732">Signal</keyword>
<evidence type="ECO:0000313" key="3">
    <source>
        <dbReference type="EMBL" id="GGB75681.1"/>
    </source>
</evidence>
<accession>A0ABQ1JW62</accession>
<dbReference type="PANTHER" id="PTHR36504">
    <property type="entry name" value="LIPOPOLYSACCHARIDE EXPORT SYSTEM PROTEIN LPTA"/>
    <property type="match status" value="1"/>
</dbReference>
<proteinExistence type="predicted"/>
<dbReference type="InterPro" id="IPR005653">
    <property type="entry name" value="OstA-like_N"/>
</dbReference>
<evidence type="ECO:0000259" key="2">
    <source>
        <dbReference type="Pfam" id="PF03968"/>
    </source>
</evidence>
<dbReference type="Pfam" id="PF03968">
    <property type="entry name" value="LptD_N"/>
    <property type="match status" value="1"/>
</dbReference>
<dbReference type="Proteomes" id="UP000628854">
    <property type="component" value="Unassembled WGS sequence"/>
</dbReference>
<dbReference type="PANTHER" id="PTHR36504:SF1">
    <property type="entry name" value="LIPOPOLYSACCHARIDE EXPORT SYSTEM PROTEIN LPTA"/>
    <property type="match status" value="1"/>
</dbReference>
<evidence type="ECO:0000313" key="4">
    <source>
        <dbReference type="Proteomes" id="UP000628854"/>
    </source>
</evidence>